<dbReference type="OrthoDB" id="10362123at2759"/>
<accession>A0A9Q0UU00</accession>
<evidence type="ECO:0000313" key="1">
    <source>
        <dbReference type="EMBL" id="KAJ6735788.1"/>
    </source>
</evidence>
<dbReference type="Proteomes" id="UP001151529">
    <property type="component" value="Chromosome 5"/>
</dbReference>
<dbReference type="EMBL" id="JAPFFL010000003">
    <property type="protein sequence ID" value="KAJ6735788.1"/>
    <property type="molecule type" value="Genomic_DNA"/>
</dbReference>
<reference evidence="1" key="1">
    <citation type="submission" date="2022-11" db="EMBL/GenBank/DDBJ databases">
        <authorList>
            <person name="Hyden B.L."/>
            <person name="Feng K."/>
            <person name="Yates T."/>
            <person name="Jawdy S."/>
            <person name="Smart L.B."/>
            <person name="Muchero W."/>
        </authorList>
    </citation>
    <scope>NUCLEOTIDE SEQUENCE</scope>
    <source>
        <tissue evidence="1">Shoot tip</tissue>
    </source>
</reference>
<reference evidence="1" key="2">
    <citation type="journal article" date="2023" name="Int. J. Mol. Sci.">
        <title>De Novo Assembly and Annotation of 11 Diverse Shrub Willow (Salix) Genomes Reveals Novel Gene Organization in Sex-Linked Regions.</title>
        <authorList>
            <person name="Hyden B."/>
            <person name="Feng K."/>
            <person name="Yates T.B."/>
            <person name="Jawdy S."/>
            <person name="Cereghino C."/>
            <person name="Smart L.B."/>
            <person name="Muchero W."/>
        </authorList>
    </citation>
    <scope>NUCLEOTIDE SEQUENCE [LARGE SCALE GENOMIC DNA]</scope>
    <source>
        <tissue evidence="1">Shoot tip</tissue>
    </source>
</reference>
<gene>
    <name evidence="1" type="ORF">OIU85_018044</name>
</gene>
<dbReference type="AlphaFoldDB" id="A0A9Q0UU00"/>
<name>A0A9Q0UU00_SALVM</name>
<sequence>MACSFLLCSRWKRQMLTEKDLVLARNGMVAQEVLGVDHTGVAHVAHPGDWIMLEGLTIVPCLPVAHAVAKVLRWWFPLSTKSSRGLVNCHEWFVPYGSCIKLCSSCLQQNQMNARPFRHALDTDCRATVHEMFDSCLATPSSCNIG</sequence>
<comment type="caution">
    <text evidence="1">The sequence shown here is derived from an EMBL/GenBank/DDBJ whole genome shotgun (WGS) entry which is preliminary data.</text>
</comment>
<proteinExistence type="predicted"/>
<evidence type="ECO:0000313" key="2">
    <source>
        <dbReference type="Proteomes" id="UP001151529"/>
    </source>
</evidence>
<protein>
    <submittedName>
        <fullName evidence="1">Uncharacterized protein</fullName>
    </submittedName>
</protein>
<keyword evidence="2" id="KW-1185">Reference proteome</keyword>
<organism evidence="1 2">
    <name type="scientific">Salix viminalis</name>
    <name type="common">Common osier</name>
    <name type="synonym">Basket willow</name>
    <dbReference type="NCBI Taxonomy" id="40686"/>
    <lineage>
        <taxon>Eukaryota</taxon>
        <taxon>Viridiplantae</taxon>
        <taxon>Streptophyta</taxon>
        <taxon>Embryophyta</taxon>
        <taxon>Tracheophyta</taxon>
        <taxon>Spermatophyta</taxon>
        <taxon>Magnoliopsida</taxon>
        <taxon>eudicotyledons</taxon>
        <taxon>Gunneridae</taxon>
        <taxon>Pentapetalae</taxon>
        <taxon>rosids</taxon>
        <taxon>fabids</taxon>
        <taxon>Malpighiales</taxon>
        <taxon>Salicaceae</taxon>
        <taxon>Saliceae</taxon>
        <taxon>Salix</taxon>
    </lineage>
</organism>